<dbReference type="InterPro" id="IPR015424">
    <property type="entry name" value="PyrdxlP-dep_Trfase"/>
</dbReference>
<evidence type="ECO:0000313" key="2">
    <source>
        <dbReference type="Proteomes" id="UP000258016"/>
    </source>
</evidence>
<proteinExistence type="predicted"/>
<dbReference type="GeneID" id="303485826"/>
<sequence>MEHEPNKAVSHLLTLGGDERIVPAHADGTNKYHSSPFPRQTVTYASSTANDISASAFEHLTAFVAHNGITPDMAGADYARHLDAVRERLARAYSLPSGTDIAFSASGTDLEYIALQAFAGRARGGIHNVLLGADEVGSGCILSAHGQYFAAQTALGVPTTKGTPVPGLAPVSLTEISVRNGFGDAFDSGVIVAGMRSEIERALANDQFPLLHVVHGSKTGLILPHLDDIDALIARYGNRIGFVVDACQARITSAAIAAYLTRGAVVLLTGSKFMGGAPFSGFALVPQVIAARIAPLGEGMATIFRRAELPARWAGADQLPDGGNAGLTVRLEAALFELERFQALAFSDVARIIELFRTASLQLVERIGGARVLPYPIGDREQAGSHPIEMRTLTTIDLSGESGAIDFERATAIQMAMMAASVRLGQPVKCARFQGLDMAGKVRGTLRVGISMPQIVALAALPADAAERALAQDMGAIAQAFGTARAALG</sequence>
<protein>
    <recommendedName>
        <fullName evidence="3">Aminotransferase class V domain-containing protein</fullName>
    </recommendedName>
</protein>
<keyword evidence="2" id="KW-1185">Reference proteome</keyword>
<dbReference type="InterPro" id="IPR015421">
    <property type="entry name" value="PyrdxlP-dep_Trfase_major"/>
</dbReference>
<dbReference type="EMBL" id="CP020083">
    <property type="protein sequence ID" value="ASR51686.1"/>
    <property type="molecule type" value="Genomic_DNA"/>
</dbReference>
<reference evidence="1 2" key="1">
    <citation type="submission" date="2017-03" db="EMBL/GenBank/DDBJ databases">
        <title>Complete genome sequence of Blastomonas fulva degrading microcsystin LR.</title>
        <authorList>
            <person name="Lee H.-g."/>
            <person name="Jin L."/>
            <person name="oh H.-M."/>
        </authorList>
    </citation>
    <scope>NUCLEOTIDE SEQUENCE [LARGE SCALE GENOMIC DNA]</scope>
    <source>
        <strain evidence="1 2">T2</strain>
    </source>
</reference>
<evidence type="ECO:0008006" key="3">
    <source>
        <dbReference type="Google" id="ProtNLM"/>
    </source>
</evidence>
<name>A0ABN5B684_9SPHN</name>
<dbReference type="Proteomes" id="UP000258016">
    <property type="component" value="Chromosome"/>
</dbReference>
<dbReference type="RefSeq" id="WP_117352277.1">
    <property type="nucleotide sequence ID" value="NZ_CP020083.1"/>
</dbReference>
<evidence type="ECO:0000313" key="1">
    <source>
        <dbReference type="EMBL" id="ASR51686.1"/>
    </source>
</evidence>
<dbReference type="Gene3D" id="3.40.640.10">
    <property type="entry name" value="Type I PLP-dependent aspartate aminotransferase-like (Major domain)"/>
    <property type="match status" value="1"/>
</dbReference>
<dbReference type="SUPFAM" id="SSF53383">
    <property type="entry name" value="PLP-dependent transferases"/>
    <property type="match status" value="1"/>
</dbReference>
<accession>A0ABN5B684</accession>
<gene>
    <name evidence="1" type="ORF">B5J99_09620</name>
</gene>
<organism evidence="1 2">
    <name type="scientific">Blastomonas fulva</name>
    <dbReference type="NCBI Taxonomy" id="1550728"/>
    <lineage>
        <taxon>Bacteria</taxon>
        <taxon>Pseudomonadati</taxon>
        <taxon>Pseudomonadota</taxon>
        <taxon>Alphaproteobacteria</taxon>
        <taxon>Sphingomonadales</taxon>
        <taxon>Sphingomonadaceae</taxon>
        <taxon>Blastomonas</taxon>
    </lineage>
</organism>